<proteinExistence type="predicted"/>
<dbReference type="Proteomes" id="UP000005408">
    <property type="component" value="Unassembled WGS sequence"/>
</dbReference>
<keyword evidence="2" id="KW-1185">Reference proteome</keyword>
<dbReference type="AlphaFoldDB" id="A0A8W8LW39"/>
<evidence type="ECO:0000313" key="1">
    <source>
        <dbReference type="EnsemblMetazoa" id="G30053.1:cds"/>
    </source>
</evidence>
<protein>
    <submittedName>
        <fullName evidence="1">Uncharacterized protein</fullName>
    </submittedName>
</protein>
<evidence type="ECO:0000313" key="2">
    <source>
        <dbReference type="Proteomes" id="UP000005408"/>
    </source>
</evidence>
<sequence>MRAVRTRTGRLRQGFTVLTPPMTSIVGKTNMIELAGFVYNRYELRKKDVFNLGAKKLDSTTCSQTKCPPYNFRSNNIDIEFACRYVNNTLR</sequence>
<reference evidence="1" key="1">
    <citation type="submission" date="2022-08" db="UniProtKB">
        <authorList>
            <consortium name="EnsemblMetazoa"/>
        </authorList>
    </citation>
    <scope>IDENTIFICATION</scope>
    <source>
        <strain evidence="1">05x7-T-G4-1.051#20</strain>
    </source>
</reference>
<name>A0A8W8LW39_MAGGI</name>
<organism evidence="1 2">
    <name type="scientific">Magallana gigas</name>
    <name type="common">Pacific oyster</name>
    <name type="synonym">Crassostrea gigas</name>
    <dbReference type="NCBI Taxonomy" id="29159"/>
    <lineage>
        <taxon>Eukaryota</taxon>
        <taxon>Metazoa</taxon>
        <taxon>Spiralia</taxon>
        <taxon>Lophotrochozoa</taxon>
        <taxon>Mollusca</taxon>
        <taxon>Bivalvia</taxon>
        <taxon>Autobranchia</taxon>
        <taxon>Pteriomorphia</taxon>
        <taxon>Ostreida</taxon>
        <taxon>Ostreoidea</taxon>
        <taxon>Ostreidae</taxon>
        <taxon>Magallana</taxon>
    </lineage>
</organism>
<accession>A0A8W8LW39</accession>
<dbReference type="EnsemblMetazoa" id="G30053.1">
    <property type="protein sequence ID" value="G30053.1:cds"/>
    <property type="gene ID" value="G30053"/>
</dbReference>